<evidence type="ECO:0000256" key="1">
    <source>
        <dbReference type="ARBA" id="ARBA00022679"/>
    </source>
</evidence>
<dbReference type="AlphaFoldDB" id="T1BZD2"/>
<evidence type="ECO:0000256" key="3">
    <source>
        <dbReference type="ARBA" id="ARBA00022741"/>
    </source>
</evidence>
<keyword evidence="2" id="KW-0548">Nucleotidyltransferase</keyword>
<reference evidence="5" key="1">
    <citation type="submission" date="2013-08" db="EMBL/GenBank/DDBJ databases">
        <authorList>
            <person name="Mendez C."/>
            <person name="Richter M."/>
            <person name="Ferrer M."/>
            <person name="Sanchez J."/>
        </authorList>
    </citation>
    <scope>NUCLEOTIDE SEQUENCE</scope>
</reference>
<protein>
    <recommendedName>
        <fullName evidence="6">2-phospho-L-lactate guanylyltransferase</fullName>
    </recommendedName>
</protein>
<keyword evidence="3" id="KW-0547">Nucleotide-binding</keyword>
<dbReference type="GO" id="GO:0005525">
    <property type="term" value="F:GTP binding"/>
    <property type="evidence" value="ECO:0007669"/>
    <property type="project" value="UniProtKB-KW"/>
</dbReference>
<proteinExistence type="predicted"/>
<evidence type="ECO:0000256" key="4">
    <source>
        <dbReference type="ARBA" id="ARBA00023134"/>
    </source>
</evidence>
<dbReference type="Pfam" id="PF01983">
    <property type="entry name" value="CofC"/>
    <property type="match status" value="1"/>
</dbReference>
<comment type="caution">
    <text evidence="5">The sequence shown here is derived from an EMBL/GenBank/DDBJ whole genome shotgun (WGS) entry which is preliminary data.</text>
</comment>
<dbReference type="EMBL" id="AUZY01005603">
    <property type="protein sequence ID" value="EQD58404.1"/>
    <property type="molecule type" value="Genomic_DNA"/>
</dbReference>
<accession>T1BZD2</accession>
<evidence type="ECO:0000256" key="2">
    <source>
        <dbReference type="ARBA" id="ARBA00022695"/>
    </source>
</evidence>
<gene>
    <name evidence="5" type="ORF">B1B_08568</name>
</gene>
<evidence type="ECO:0008006" key="6">
    <source>
        <dbReference type="Google" id="ProtNLM"/>
    </source>
</evidence>
<dbReference type="SUPFAM" id="SSF53448">
    <property type="entry name" value="Nucleotide-diphospho-sugar transferases"/>
    <property type="match status" value="1"/>
</dbReference>
<feature type="non-terminal residue" evidence="5">
    <location>
        <position position="158"/>
    </location>
</feature>
<dbReference type="PANTHER" id="PTHR40392:SF1">
    <property type="entry name" value="2-PHOSPHO-L-LACTATE GUANYLYLTRANSFERASE"/>
    <property type="match status" value="1"/>
</dbReference>
<sequence length="158" mass="16817">MMRGPTDDGTTSRLAIVVPLKRFDLAKQRLRSNADVDATRLAHDLALGVLTAAAPRPTIVLCESARVADFARRHGADVITSRARGLNEAVQHAYAQLADAFDQIIVVHGDLATPDGIAAFEPAVGVTIVVDRHGRGTNVLAVPTRLDFHFAYGADSAP</sequence>
<dbReference type="Gene3D" id="3.90.550.10">
    <property type="entry name" value="Spore Coat Polysaccharide Biosynthesis Protein SpsA, Chain A"/>
    <property type="match status" value="1"/>
</dbReference>
<dbReference type="GO" id="GO:0043814">
    <property type="term" value="F:phospholactate guanylyltransferase activity"/>
    <property type="evidence" value="ECO:0007669"/>
    <property type="project" value="InterPro"/>
</dbReference>
<reference evidence="5" key="2">
    <citation type="journal article" date="2014" name="ISME J.">
        <title>Microbial stratification in low pH oxic and suboxic macroscopic growths along an acid mine drainage.</title>
        <authorList>
            <person name="Mendez-Garcia C."/>
            <person name="Mesa V."/>
            <person name="Sprenger R.R."/>
            <person name="Richter M."/>
            <person name="Diez M.S."/>
            <person name="Solano J."/>
            <person name="Bargiela R."/>
            <person name="Golyshina O.V."/>
            <person name="Manteca A."/>
            <person name="Ramos J.L."/>
            <person name="Gallego J.R."/>
            <person name="Llorente I."/>
            <person name="Martins Dos Santos V.A."/>
            <person name="Jensen O.N."/>
            <person name="Pelaez A.I."/>
            <person name="Sanchez J."/>
            <person name="Ferrer M."/>
        </authorList>
    </citation>
    <scope>NUCLEOTIDE SEQUENCE</scope>
</reference>
<dbReference type="InterPro" id="IPR029044">
    <property type="entry name" value="Nucleotide-diphossugar_trans"/>
</dbReference>
<name>T1BZD2_9ZZZZ</name>
<keyword evidence="4" id="KW-0342">GTP-binding</keyword>
<evidence type="ECO:0000313" key="5">
    <source>
        <dbReference type="EMBL" id="EQD58404.1"/>
    </source>
</evidence>
<keyword evidence="1" id="KW-0808">Transferase</keyword>
<dbReference type="PANTHER" id="PTHR40392">
    <property type="entry name" value="2-PHOSPHO-L-LACTATE GUANYLYLTRANSFERASE"/>
    <property type="match status" value="1"/>
</dbReference>
<organism evidence="5">
    <name type="scientific">mine drainage metagenome</name>
    <dbReference type="NCBI Taxonomy" id="410659"/>
    <lineage>
        <taxon>unclassified sequences</taxon>
        <taxon>metagenomes</taxon>
        <taxon>ecological metagenomes</taxon>
    </lineage>
</organism>
<dbReference type="InterPro" id="IPR002835">
    <property type="entry name" value="CofC"/>
</dbReference>